<keyword evidence="5" id="KW-0998">Cell outer membrane</keyword>
<sequence>MKSIKYITAIALSGILWASCSLEEESYTEINMDDYITNSAEAESVLKGIYADLCEEGMYRYNLSCLLQMPTDMEKCEGSTTDNYRIVPANAYTSVQSDIETTWEDINKAIYDANSFIMRLSQNVESFEEDDKPLATVYMGEARALRALCQFELVRWFGNVTLITDPNYAYKTALADMEQDDPVEVYEQIEKDLLYAIDVLPYATDDNLRSSNDFRFSKGAALGLLTKVYCTWAGYPLYDETKWESAVETAKTLIDSGKHSLLTTGTNADSGFEQLWYNTCNGIWDPTESLIEISFYSPTSTASGARLGRIGKWNGVLAQNIRGVRNAGNVRAIAPFVQNWADRANDLRVKLTVADYRYMDETRTKYDLNSSANNGNIAYDETQMETAFSESAENSLKNRYARNLTPAKWDTEKYVQDANYLVDQNYSNINWYVLRYADVLLLYAEALNEVNQGPNAVAYECVNMVRRRGFGYPLNQTSDADLATGMGYEEFRQAIRDERGYELAFEGQRRQDLIRWGIYYETVMQTAQAMEDYVEGGSSVYIAAQFTQKGKHELLPIPQRDIQLMPKYVQNPGW</sequence>
<dbReference type="SUPFAM" id="SSF48452">
    <property type="entry name" value="TPR-like"/>
    <property type="match status" value="1"/>
</dbReference>
<accession>A0A9D9EJ26</accession>
<dbReference type="GO" id="GO:0009279">
    <property type="term" value="C:cell outer membrane"/>
    <property type="evidence" value="ECO:0007669"/>
    <property type="project" value="UniProtKB-SubCell"/>
</dbReference>
<evidence type="ECO:0000256" key="2">
    <source>
        <dbReference type="ARBA" id="ARBA00006275"/>
    </source>
</evidence>
<organism evidence="8 9">
    <name type="scientific">Candidatus Cryptobacteroides merdigallinarum</name>
    <dbReference type="NCBI Taxonomy" id="2840770"/>
    <lineage>
        <taxon>Bacteria</taxon>
        <taxon>Pseudomonadati</taxon>
        <taxon>Bacteroidota</taxon>
        <taxon>Bacteroidia</taxon>
        <taxon>Bacteroidales</taxon>
        <taxon>Candidatus Cryptobacteroides</taxon>
    </lineage>
</organism>
<dbReference type="Proteomes" id="UP000810252">
    <property type="component" value="Unassembled WGS sequence"/>
</dbReference>
<dbReference type="PROSITE" id="PS51257">
    <property type="entry name" value="PROKAR_LIPOPROTEIN"/>
    <property type="match status" value="1"/>
</dbReference>
<dbReference type="InterPro" id="IPR033985">
    <property type="entry name" value="SusD-like_N"/>
</dbReference>
<gene>
    <name evidence="8" type="ORF">IAC29_07155</name>
</gene>
<evidence type="ECO:0000259" key="6">
    <source>
        <dbReference type="Pfam" id="PF07980"/>
    </source>
</evidence>
<dbReference type="Pfam" id="PF07980">
    <property type="entry name" value="SusD_RagB"/>
    <property type="match status" value="1"/>
</dbReference>
<feature type="domain" description="RagB/SusD" evidence="6">
    <location>
        <begin position="340"/>
        <end position="574"/>
    </location>
</feature>
<dbReference type="Gene3D" id="1.25.40.390">
    <property type="match status" value="1"/>
</dbReference>
<comment type="similarity">
    <text evidence="2">Belongs to the SusD family.</text>
</comment>
<dbReference type="Pfam" id="PF14322">
    <property type="entry name" value="SusD-like_3"/>
    <property type="match status" value="1"/>
</dbReference>
<feature type="domain" description="SusD-like N-terminal" evidence="7">
    <location>
        <begin position="23"/>
        <end position="229"/>
    </location>
</feature>
<dbReference type="InterPro" id="IPR011990">
    <property type="entry name" value="TPR-like_helical_dom_sf"/>
</dbReference>
<evidence type="ECO:0000313" key="9">
    <source>
        <dbReference type="Proteomes" id="UP000810252"/>
    </source>
</evidence>
<evidence type="ECO:0000313" key="8">
    <source>
        <dbReference type="EMBL" id="MBO8449031.1"/>
    </source>
</evidence>
<dbReference type="AlphaFoldDB" id="A0A9D9EJ26"/>
<evidence type="ECO:0000256" key="3">
    <source>
        <dbReference type="ARBA" id="ARBA00022729"/>
    </source>
</evidence>
<dbReference type="CDD" id="cd08977">
    <property type="entry name" value="SusD"/>
    <property type="match status" value="1"/>
</dbReference>
<reference evidence="8" key="1">
    <citation type="submission" date="2020-10" db="EMBL/GenBank/DDBJ databases">
        <authorList>
            <person name="Gilroy R."/>
        </authorList>
    </citation>
    <scope>NUCLEOTIDE SEQUENCE</scope>
    <source>
        <strain evidence="8">20514</strain>
    </source>
</reference>
<proteinExistence type="inferred from homology"/>
<evidence type="ECO:0000256" key="4">
    <source>
        <dbReference type="ARBA" id="ARBA00023136"/>
    </source>
</evidence>
<dbReference type="EMBL" id="JADIMQ010000101">
    <property type="protein sequence ID" value="MBO8449031.1"/>
    <property type="molecule type" value="Genomic_DNA"/>
</dbReference>
<comment type="caution">
    <text evidence="8">The sequence shown here is derived from an EMBL/GenBank/DDBJ whole genome shotgun (WGS) entry which is preliminary data.</text>
</comment>
<name>A0A9D9EJ26_9BACT</name>
<comment type="subcellular location">
    <subcellularLocation>
        <location evidence="1">Cell outer membrane</location>
    </subcellularLocation>
</comment>
<evidence type="ECO:0000259" key="7">
    <source>
        <dbReference type="Pfam" id="PF14322"/>
    </source>
</evidence>
<evidence type="ECO:0000256" key="1">
    <source>
        <dbReference type="ARBA" id="ARBA00004442"/>
    </source>
</evidence>
<keyword evidence="3" id="KW-0732">Signal</keyword>
<keyword evidence="4" id="KW-0472">Membrane</keyword>
<reference evidence="8" key="2">
    <citation type="journal article" date="2021" name="PeerJ">
        <title>Extensive microbial diversity within the chicken gut microbiome revealed by metagenomics and culture.</title>
        <authorList>
            <person name="Gilroy R."/>
            <person name="Ravi A."/>
            <person name="Getino M."/>
            <person name="Pursley I."/>
            <person name="Horton D.L."/>
            <person name="Alikhan N.F."/>
            <person name="Baker D."/>
            <person name="Gharbi K."/>
            <person name="Hall N."/>
            <person name="Watson M."/>
            <person name="Adriaenssens E.M."/>
            <person name="Foster-Nyarko E."/>
            <person name="Jarju S."/>
            <person name="Secka A."/>
            <person name="Antonio M."/>
            <person name="Oren A."/>
            <person name="Chaudhuri R.R."/>
            <person name="La Ragione R."/>
            <person name="Hildebrand F."/>
            <person name="Pallen M.J."/>
        </authorList>
    </citation>
    <scope>NUCLEOTIDE SEQUENCE</scope>
    <source>
        <strain evidence="8">20514</strain>
    </source>
</reference>
<evidence type="ECO:0000256" key="5">
    <source>
        <dbReference type="ARBA" id="ARBA00023237"/>
    </source>
</evidence>
<dbReference type="InterPro" id="IPR012944">
    <property type="entry name" value="SusD_RagB_dom"/>
</dbReference>
<protein>
    <submittedName>
        <fullName evidence="8">RagB/SusD family nutrient uptake outer membrane protein</fullName>
    </submittedName>
</protein>